<dbReference type="AlphaFoldDB" id="A0A4R6UM50"/>
<keyword evidence="3" id="KW-1185">Reference proteome</keyword>
<evidence type="ECO:0008006" key="4">
    <source>
        <dbReference type="Google" id="ProtNLM"/>
    </source>
</evidence>
<feature type="signal peptide" evidence="1">
    <location>
        <begin position="1"/>
        <end position="24"/>
    </location>
</feature>
<evidence type="ECO:0000313" key="3">
    <source>
        <dbReference type="Proteomes" id="UP000295375"/>
    </source>
</evidence>
<dbReference type="OrthoDB" id="2867208at2"/>
<dbReference type="EMBL" id="SNYM01000014">
    <property type="protein sequence ID" value="TDQ46235.1"/>
    <property type="molecule type" value="Genomic_DNA"/>
</dbReference>
<comment type="caution">
    <text evidence="2">The sequence shown here is derived from an EMBL/GenBank/DDBJ whole genome shotgun (WGS) entry which is preliminary data.</text>
</comment>
<dbReference type="Proteomes" id="UP000295375">
    <property type="component" value="Unassembled WGS sequence"/>
</dbReference>
<feature type="chain" id="PRO_5020927641" description="DUF5602 domain-containing protein" evidence="1">
    <location>
        <begin position="25"/>
        <end position="330"/>
    </location>
</feature>
<dbReference type="RefSeq" id="WP_133591902.1">
    <property type="nucleotide sequence ID" value="NZ_CP037953.1"/>
</dbReference>
<proteinExistence type="predicted"/>
<evidence type="ECO:0000256" key="1">
    <source>
        <dbReference type="SAM" id="SignalP"/>
    </source>
</evidence>
<gene>
    <name evidence="2" type="ORF">EV696_11420</name>
</gene>
<protein>
    <recommendedName>
        <fullName evidence="4">DUF5602 domain-containing protein</fullName>
    </recommendedName>
</protein>
<keyword evidence="1" id="KW-0732">Signal</keyword>
<reference evidence="2 3" key="1">
    <citation type="submission" date="2019-03" db="EMBL/GenBank/DDBJ databases">
        <title>Genomic Encyclopedia of Type Strains, Phase IV (KMG-IV): sequencing the most valuable type-strain genomes for metagenomic binning, comparative biology and taxonomic classification.</title>
        <authorList>
            <person name="Goeker M."/>
        </authorList>
    </citation>
    <scope>NUCLEOTIDE SEQUENCE [LARGE SCALE GENOMIC DNA]</scope>
    <source>
        <strain evidence="2 3">DSM 103792</strain>
    </source>
</reference>
<organism evidence="2 3">
    <name type="scientific">Permianibacter aggregans</name>
    <dbReference type="NCBI Taxonomy" id="1510150"/>
    <lineage>
        <taxon>Bacteria</taxon>
        <taxon>Pseudomonadati</taxon>
        <taxon>Pseudomonadota</taxon>
        <taxon>Gammaproteobacteria</taxon>
        <taxon>Pseudomonadales</taxon>
        <taxon>Pseudomonadaceae</taxon>
        <taxon>Permianibacter</taxon>
    </lineage>
</organism>
<evidence type="ECO:0000313" key="2">
    <source>
        <dbReference type="EMBL" id="TDQ46235.1"/>
    </source>
</evidence>
<name>A0A4R6UM50_9GAMM</name>
<sequence>MKSYSFVFTALAFAGVFSTASVSANSQQDLQQLLDSRHWHRVCVNEASGLSLTLPRAAVRRALEQGAYLGYCARNGDKRKIGNGHMVAFEQRTPSGEPHALGFRFSAATLHNLPMMPSDGATCYDRNGDGQIDLHDHAECVGGHALELNFASTDHVLAPFKWGLINWNVHGHAPMGIYDQPHFDFHFYTQSFSARNLIRTGECGMLIHCDDFQRAIADVPFTQMPSGYASVGAAEARMGNHLIDPSAPEFNGAPFTHTFIFGSYDGKLTFWEPMISLALLQQQPFFCAPIAQSASVAETGHYPQQYCVKYYSARQEYMVTLEDFAYRTAP</sequence>
<accession>A0A4R6UM50</accession>